<feature type="domain" description="Peptidase S8/S53" evidence="8">
    <location>
        <begin position="218"/>
        <end position="650"/>
    </location>
</feature>
<comment type="similarity">
    <text evidence="1 5">Belongs to the peptidase S8 family.</text>
</comment>
<keyword evidence="10" id="KW-1185">Reference proteome</keyword>
<dbReference type="InterPro" id="IPR034058">
    <property type="entry name" value="TagA/B/C/D_pept_dom"/>
</dbReference>
<dbReference type="InterPro" id="IPR051048">
    <property type="entry name" value="Peptidase_S8/S53_subtilisin"/>
</dbReference>
<gene>
    <name evidence="9" type="ORF">M9Y10_016018</name>
</gene>
<organism evidence="9 10">
    <name type="scientific">Tritrichomonas musculus</name>
    <dbReference type="NCBI Taxonomy" id="1915356"/>
    <lineage>
        <taxon>Eukaryota</taxon>
        <taxon>Metamonada</taxon>
        <taxon>Parabasalia</taxon>
        <taxon>Tritrichomonadida</taxon>
        <taxon>Tritrichomonadidae</taxon>
        <taxon>Tritrichomonas</taxon>
    </lineage>
</organism>
<feature type="transmembrane region" description="Helical" evidence="7">
    <location>
        <begin position="1054"/>
        <end position="1081"/>
    </location>
</feature>
<feature type="active site" description="Charge relay system" evidence="5">
    <location>
        <position position="599"/>
    </location>
</feature>
<comment type="caution">
    <text evidence="9">The sequence shown here is derived from an EMBL/GenBank/DDBJ whole genome shotgun (WGS) entry which is preliminary data.</text>
</comment>
<keyword evidence="7" id="KW-0472">Membrane</keyword>
<dbReference type="PANTHER" id="PTHR43399:SF4">
    <property type="entry name" value="CELL WALL-ASSOCIATED PROTEASE"/>
    <property type="match status" value="1"/>
</dbReference>
<evidence type="ECO:0000256" key="1">
    <source>
        <dbReference type="ARBA" id="ARBA00011073"/>
    </source>
</evidence>
<accession>A0ABR2I6H5</accession>
<keyword evidence="3 5" id="KW-0378">Hydrolase</keyword>
<dbReference type="PROSITE" id="PS00138">
    <property type="entry name" value="SUBTILASE_SER"/>
    <property type="match status" value="1"/>
</dbReference>
<dbReference type="PRINTS" id="PR00723">
    <property type="entry name" value="SUBTILISIN"/>
</dbReference>
<dbReference type="InterPro" id="IPR023828">
    <property type="entry name" value="Peptidase_S8_Ser-AS"/>
</dbReference>
<keyword evidence="7" id="KW-0812">Transmembrane</keyword>
<evidence type="ECO:0000256" key="5">
    <source>
        <dbReference type="PROSITE-ProRule" id="PRU01240"/>
    </source>
</evidence>
<dbReference type="PROSITE" id="PS00137">
    <property type="entry name" value="SUBTILASE_HIS"/>
    <property type="match status" value="1"/>
</dbReference>
<dbReference type="CDD" id="cd04842">
    <property type="entry name" value="Peptidases_S8_Kp43_protease"/>
    <property type="match status" value="1"/>
</dbReference>
<feature type="compositionally biased region" description="Low complexity" evidence="6">
    <location>
        <begin position="982"/>
        <end position="1036"/>
    </location>
</feature>
<evidence type="ECO:0000256" key="3">
    <source>
        <dbReference type="ARBA" id="ARBA00022801"/>
    </source>
</evidence>
<dbReference type="SUPFAM" id="SSF52743">
    <property type="entry name" value="Subtilisin-like"/>
    <property type="match status" value="1"/>
</dbReference>
<feature type="region of interest" description="Disordered" evidence="6">
    <location>
        <begin position="969"/>
        <end position="1046"/>
    </location>
</feature>
<name>A0ABR2I6H5_9EUKA</name>
<dbReference type="InterPro" id="IPR008979">
    <property type="entry name" value="Galactose-bd-like_sf"/>
</dbReference>
<dbReference type="EMBL" id="JAPFFF010000020">
    <property type="protein sequence ID" value="KAK8857613.1"/>
    <property type="molecule type" value="Genomic_DNA"/>
</dbReference>
<feature type="active site" description="Charge relay system" evidence="5">
    <location>
        <position position="274"/>
    </location>
</feature>
<dbReference type="InterPro" id="IPR015500">
    <property type="entry name" value="Peptidase_S8_subtilisin-rel"/>
</dbReference>
<sequence length="1103" mass="122949">MLVFLFFISAKYYESYKTNLLRRNCQIEIQRSPSLLKIKNIGDSWYFVHFDEDPDFSLLAKQGIEIKSSNMISKRWFSLFLSTNQAQYLSRFASLRAVARTEKIIDWNHIKFSDSIEIETSSTFDPSIDLSKFGKYQPYITKLNSNLYQLTSADNQKLAKLLSSNEKIYSILPKNRTLYSNNRAAGFTQFNTDKPIIAGLSNDTIVLDRHLESKGLTGKGQIVLVEDSYLDPNSTFFYDPQNPLFEKNRLYSDHRKLVYIFEDEVYKKPTANEHGTHVAGCAAGSSHLNKSESDLPLYNGVAPDAKIAFYQGGSSGMFASKNVKKIVEETHPCACSNSWGFRITGMTEDNQWNLNAKEMNDTLFMFSAGNSGVSLNKNLDYYESLDAPGTGKNILTVGALSSIPINEQDDRFKAIYFFEIEAQQTYKPEVKVWSLKKSESIKNPAVDMLFTDGSVEMKMTKKIDQTFKDKLLILVINGKSDFDKINKTDPPLIALTTEDFEVENFESIGFSHLFPILYLDNETLDVIYNAYSQRIEVESNFVDSKMIKLHRAPFSSKGPSEIGLIKPEIVAPGTTYFSARSDPKGGFGHADFAMMDGTSMATPNVAGATALVAQYFVDKKYRSSKSLKPSSSLLRSVLINAADPLDDEKVSPDVDVGFGSLNLGKYILTSVSDQGNDENVLVADKVDIQHNQHLVSYVEIKDNSRDFRVTLSYLDEIVSSDSAAALMVDLDLVVVGPDETVYRGNQRADNTEESYSTNERVVIKKDNVKPGKYEIHVFASIPEIVPNRLSQFSVSIFGSLSDSTKEAAVFETAKKCIPVVDGNGECNQETALNDCKSDDYEIFTGHSCQIEIMPIIENNDKKIFELEPFGVKYLSFFYPFDAVFSNLTISISSATEFHPKYVYTLNTSDLKLPLKEIEADNIINGDLTLIIKNYGQAVQWEVKSCAHIMIYNKSPKKTLFIANFKIAVEPEPEPTEEPETPDTPSTSETSSSSSSIPSASETPSSIPSASESSSSSSSSIPSTSETSLEPSLSPTEMPTKSNDASEKDKKNEKFYFISITAAFASCVIMFIIIIILAIIILKTKKESDPRSEMAGETLKTPLL</sequence>
<evidence type="ECO:0000256" key="4">
    <source>
        <dbReference type="ARBA" id="ARBA00022825"/>
    </source>
</evidence>
<keyword evidence="7" id="KW-1133">Transmembrane helix</keyword>
<reference evidence="9 10" key="1">
    <citation type="submission" date="2024-04" db="EMBL/GenBank/DDBJ databases">
        <title>Tritrichomonas musculus Genome.</title>
        <authorList>
            <person name="Alves-Ferreira E."/>
            <person name="Grigg M."/>
            <person name="Lorenzi H."/>
            <person name="Galac M."/>
        </authorList>
    </citation>
    <scope>NUCLEOTIDE SEQUENCE [LARGE SCALE GENOMIC DNA]</scope>
    <source>
        <strain evidence="9 10">EAF2021</strain>
    </source>
</reference>
<feature type="compositionally biased region" description="Acidic residues" evidence="6">
    <location>
        <begin position="970"/>
        <end position="980"/>
    </location>
</feature>
<dbReference type="Gene3D" id="2.60.120.380">
    <property type="match status" value="1"/>
</dbReference>
<evidence type="ECO:0000313" key="10">
    <source>
        <dbReference type="Proteomes" id="UP001470230"/>
    </source>
</evidence>
<dbReference type="SUPFAM" id="SSF49785">
    <property type="entry name" value="Galactose-binding domain-like"/>
    <property type="match status" value="1"/>
</dbReference>
<evidence type="ECO:0000256" key="7">
    <source>
        <dbReference type="SAM" id="Phobius"/>
    </source>
</evidence>
<dbReference type="PROSITE" id="PS51892">
    <property type="entry name" value="SUBTILASE"/>
    <property type="match status" value="1"/>
</dbReference>
<protein>
    <recommendedName>
        <fullName evidence="8">Peptidase S8/S53 domain-containing protein</fullName>
    </recommendedName>
</protein>
<dbReference type="PANTHER" id="PTHR43399">
    <property type="entry name" value="SUBTILISIN-RELATED"/>
    <property type="match status" value="1"/>
</dbReference>
<dbReference type="InterPro" id="IPR022398">
    <property type="entry name" value="Peptidase_S8_His-AS"/>
</dbReference>
<evidence type="ECO:0000256" key="6">
    <source>
        <dbReference type="SAM" id="MobiDB-lite"/>
    </source>
</evidence>
<evidence type="ECO:0000256" key="2">
    <source>
        <dbReference type="ARBA" id="ARBA00022670"/>
    </source>
</evidence>
<evidence type="ECO:0000313" key="9">
    <source>
        <dbReference type="EMBL" id="KAK8857613.1"/>
    </source>
</evidence>
<dbReference type="InterPro" id="IPR036852">
    <property type="entry name" value="Peptidase_S8/S53_dom_sf"/>
</dbReference>
<feature type="active site" description="Charge relay system" evidence="5">
    <location>
        <position position="227"/>
    </location>
</feature>
<dbReference type="InterPro" id="IPR000209">
    <property type="entry name" value="Peptidase_S8/S53_dom"/>
</dbReference>
<keyword evidence="4 5" id="KW-0720">Serine protease</keyword>
<dbReference type="Pfam" id="PF00082">
    <property type="entry name" value="Peptidase_S8"/>
    <property type="match status" value="1"/>
</dbReference>
<keyword evidence="2 5" id="KW-0645">Protease</keyword>
<evidence type="ECO:0000259" key="8">
    <source>
        <dbReference type="Pfam" id="PF00082"/>
    </source>
</evidence>
<proteinExistence type="inferred from homology"/>
<dbReference type="Gene3D" id="3.40.50.200">
    <property type="entry name" value="Peptidase S8/S53 domain"/>
    <property type="match status" value="2"/>
</dbReference>
<dbReference type="Proteomes" id="UP001470230">
    <property type="component" value="Unassembled WGS sequence"/>
</dbReference>